<dbReference type="InterPro" id="IPR004179">
    <property type="entry name" value="Sec63-dom"/>
</dbReference>
<proteinExistence type="inferred from homology"/>
<dbReference type="Pfam" id="PF23445">
    <property type="entry name" value="WHD_SNRNP200"/>
    <property type="match status" value="1"/>
</dbReference>
<dbReference type="OMA" id="EEFRPCQ"/>
<dbReference type="Gene3D" id="3.40.50.300">
    <property type="entry name" value="P-loop containing nucleotide triphosphate hydrolases"/>
    <property type="match status" value="2"/>
</dbReference>
<dbReference type="GO" id="GO:0005524">
    <property type="term" value="F:ATP binding"/>
    <property type="evidence" value="ECO:0007669"/>
    <property type="project" value="UniProtKB-KW"/>
</dbReference>
<dbReference type="InterPro" id="IPR052247">
    <property type="entry name" value="Meiotic_Crossover_Helicase"/>
</dbReference>
<dbReference type="Gene3D" id="1.10.10.10">
    <property type="entry name" value="Winged helix-like DNA-binding domain superfamily/Winged helix DNA-binding domain"/>
    <property type="match status" value="1"/>
</dbReference>
<dbReference type="Pfam" id="PF00271">
    <property type="entry name" value="Helicase_C"/>
    <property type="match status" value="1"/>
</dbReference>
<dbReference type="InterPro" id="IPR014001">
    <property type="entry name" value="Helicase_ATP-bd"/>
</dbReference>
<keyword evidence="2" id="KW-0547">Nucleotide-binding</keyword>
<keyword evidence="5" id="KW-0067">ATP-binding</keyword>
<sequence length="851" mass="97166">MRRYESNSKPNKFKPPWQKRPRASGFKSNIGYTNINSTDVPISNTQPSDYDRLLPVSVLGTKFSKLFPYSHLNKVQSECYHSIMDSNDNIVVNAPTGSGKTGILELAMSKVFSNDQFDKCIYLAPTRSLCYERYSDWKEKLRNLQISCVEFTGDSEMEMSEALCYHLILSTPEKWDSATRKNFMANYEMMKKIKLIMIDEVHILNENRGAALEALVSRMKSVFTNIRIISVSATIPNISSIANWISTPDKTFMKLNTTIKVFGENYRPVPLKKVVVAQRNNSRNPFIFEQNLNHKLPELIKGYSNSKPTLIFCTSRKAAQTSCKFLSENINGNSLNQFYFPSNILDKVQDSSLKSYLVHGVGYHHAGLGLQDKHIVENAFREGRLSILFATSTLAVGVNLPAHLVIIKSTKGYFNSEYRQYSDLEILQMIGRAGRPQFDTSATAVILTETETKEHYENLINGKQFIESCLHNYLIEHLNAEICLGSVKNMKEAIHWLKTTFLYVRIQENPTYYSFLSNVDMLLSPEKKLEALCIKNLNLLDKNGIINIEPINDNFISTPLSAAMSKYYLKFESILVLIEEKKNFTLSQLIELISKTCEFREVRFQPGEKPGLNDLLKDPGIKFKLKKIKLISDKINLLIQAHIGSVNLSSVKNFNINLETLKISSLASRLCKCLIEISKYYKLGLSLKNSVILIRCIKNRLWPEDNKLKQLKNLGQTTSKTLIMNEIKTFDELANTEPRKIEWILKRNPPFGNNIIETVKLLPKFFMNIDRSKNGFIKAEIGIQNSEVIELTKDGFPHFATLIVTTSDNQLILHSRYTLYKLTNSIEIEIKIKNYANLNILIDLINESIGM</sequence>
<protein>
    <recommendedName>
        <fullName evidence="9">DNA 3'-5' helicase</fullName>
        <ecNumber evidence="9">5.6.2.4</ecNumber>
    </recommendedName>
</protein>
<keyword evidence="4" id="KW-0347">Helicase</keyword>
<dbReference type="Pfam" id="PF00270">
    <property type="entry name" value="DEAD"/>
    <property type="match status" value="1"/>
</dbReference>
<dbReference type="SUPFAM" id="SSF46785">
    <property type="entry name" value="Winged helix' DNA-binding domain"/>
    <property type="match status" value="1"/>
</dbReference>
<dbReference type="GO" id="GO:0043138">
    <property type="term" value="F:3'-5' DNA helicase activity"/>
    <property type="evidence" value="ECO:0007669"/>
    <property type="project" value="UniProtKB-EC"/>
</dbReference>
<keyword evidence="7" id="KW-0469">Meiosis</keyword>
<dbReference type="SMART" id="SM00973">
    <property type="entry name" value="Sec63"/>
    <property type="match status" value="1"/>
</dbReference>
<dbReference type="PROSITE" id="PS51192">
    <property type="entry name" value="HELICASE_ATP_BIND_1"/>
    <property type="match status" value="1"/>
</dbReference>
<dbReference type="FunFam" id="1.10.10.10:FF:000012">
    <property type="entry name" value="U5 small nuclear ribonucleoprotein helicase"/>
    <property type="match status" value="1"/>
</dbReference>
<dbReference type="EC" id="5.6.2.4" evidence="9"/>
<dbReference type="PANTHER" id="PTHR47835:SF3">
    <property type="entry name" value="HELICASE FOR MEIOSIS 1"/>
    <property type="match status" value="1"/>
</dbReference>
<dbReference type="EMBL" id="KQ964454">
    <property type="protein sequence ID" value="KXN72375.1"/>
    <property type="molecule type" value="Genomic_DNA"/>
</dbReference>
<evidence type="ECO:0000256" key="2">
    <source>
        <dbReference type="ARBA" id="ARBA00022741"/>
    </source>
</evidence>
<name>A0A137PBI9_CONC2</name>
<dbReference type="OrthoDB" id="5575at2759"/>
<dbReference type="InterPro" id="IPR027417">
    <property type="entry name" value="P-loop_NTPase"/>
</dbReference>
<dbReference type="AlphaFoldDB" id="A0A137PBI9"/>
<dbReference type="Proteomes" id="UP000070444">
    <property type="component" value="Unassembled WGS sequence"/>
</dbReference>
<evidence type="ECO:0000259" key="12">
    <source>
        <dbReference type="PROSITE" id="PS51192"/>
    </source>
</evidence>
<gene>
    <name evidence="14" type="ORF">CONCODRAFT_4818</name>
</gene>
<evidence type="ECO:0000259" key="13">
    <source>
        <dbReference type="PROSITE" id="PS51194"/>
    </source>
</evidence>
<evidence type="ECO:0000256" key="3">
    <source>
        <dbReference type="ARBA" id="ARBA00022801"/>
    </source>
</evidence>
<dbReference type="Pfam" id="PF02889">
    <property type="entry name" value="Sec63"/>
    <property type="match status" value="1"/>
</dbReference>
<dbReference type="SMART" id="SM00490">
    <property type="entry name" value="HELICc"/>
    <property type="match status" value="1"/>
</dbReference>
<dbReference type="SMART" id="SM00487">
    <property type="entry name" value="DEXDc"/>
    <property type="match status" value="1"/>
</dbReference>
<evidence type="ECO:0000256" key="6">
    <source>
        <dbReference type="ARBA" id="ARBA00023235"/>
    </source>
</evidence>
<dbReference type="GO" id="GO:0003676">
    <property type="term" value="F:nucleic acid binding"/>
    <property type="evidence" value="ECO:0007669"/>
    <property type="project" value="InterPro"/>
</dbReference>
<comment type="catalytic activity">
    <reaction evidence="10">
        <text>ATP + H2O = ADP + phosphate + H(+)</text>
        <dbReference type="Rhea" id="RHEA:13065"/>
        <dbReference type="ChEBI" id="CHEBI:15377"/>
        <dbReference type="ChEBI" id="CHEBI:15378"/>
        <dbReference type="ChEBI" id="CHEBI:30616"/>
        <dbReference type="ChEBI" id="CHEBI:43474"/>
        <dbReference type="ChEBI" id="CHEBI:456216"/>
        <dbReference type="EC" id="5.6.2.4"/>
    </reaction>
</comment>
<dbReference type="GO" id="GO:0016787">
    <property type="term" value="F:hydrolase activity"/>
    <property type="evidence" value="ECO:0007669"/>
    <property type="project" value="UniProtKB-KW"/>
</dbReference>
<evidence type="ECO:0000313" key="14">
    <source>
        <dbReference type="EMBL" id="KXN72375.1"/>
    </source>
</evidence>
<evidence type="ECO:0000256" key="11">
    <source>
        <dbReference type="SAM" id="MobiDB-lite"/>
    </source>
</evidence>
<evidence type="ECO:0000256" key="1">
    <source>
        <dbReference type="ARBA" id="ARBA00010140"/>
    </source>
</evidence>
<dbReference type="InterPro" id="IPR036388">
    <property type="entry name" value="WH-like_DNA-bd_sf"/>
</dbReference>
<dbReference type="Gene3D" id="1.10.3380.10">
    <property type="entry name" value="Sec63 N-terminal domain-like domain"/>
    <property type="match status" value="1"/>
</dbReference>
<reference evidence="14 15" key="1">
    <citation type="journal article" date="2015" name="Genome Biol. Evol.">
        <title>Phylogenomic analyses indicate that early fungi evolved digesting cell walls of algal ancestors of land plants.</title>
        <authorList>
            <person name="Chang Y."/>
            <person name="Wang S."/>
            <person name="Sekimoto S."/>
            <person name="Aerts A.L."/>
            <person name="Choi C."/>
            <person name="Clum A."/>
            <person name="LaButti K.M."/>
            <person name="Lindquist E.A."/>
            <person name="Yee Ngan C."/>
            <person name="Ohm R.A."/>
            <person name="Salamov A.A."/>
            <person name="Grigoriev I.V."/>
            <person name="Spatafora J.W."/>
            <person name="Berbee M.L."/>
        </authorList>
    </citation>
    <scope>NUCLEOTIDE SEQUENCE [LARGE SCALE GENOMIC DNA]</scope>
    <source>
        <strain evidence="14 15">NRRL 28638</strain>
    </source>
</reference>
<feature type="domain" description="Helicase C-terminal" evidence="13">
    <location>
        <begin position="295"/>
        <end position="482"/>
    </location>
</feature>
<dbReference type="SUPFAM" id="SSF52540">
    <property type="entry name" value="P-loop containing nucleoside triphosphate hydrolases"/>
    <property type="match status" value="1"/>
</dbReference>
<evidence type="ECO:0000256" key="4">
    <source>
        <dbReference type="ARBA" id="ARBA00022806"/>
    </source>
</evidence>
<comment type="catalytic activity">
    <reaction evidence="8">
        <text>Couples ATP hydrolysis with the unwinding of duplex DNA by translocating in the 3'-5' direction.</text>
        <dbReference type="EC" id="5.6.2.4"/>
    </reaction>
</comment>
<organism evidence="14 15">
    <name type="scientific">Conidiobolus coronatus (strain ATCC 28846 / CBS 209.66 / NRRL 28638)</name>
    <name type="common">Delacroixia coronata</name>
    <dbReference type="NCBI Taxonomy" id="796925"/>
    <lineage>
        <taxon>Eukaryota</taxon>
        <taxon>Fungi</taxon>
        <taxon>Fungi incertae sedis</taxon>
        <taxon>Zoopagomycota</taxon>
        <taxon>Entomophthoromycotina</taxon>
        <taxon>Entomophthoromycetes</taxon>
        <taxon>Entomophthorales</taxon>
        <taxon>Ancylistaceae</taxon>
        <taxon>Conidiobolus</taxon>
    </lineage>
</organism>
<keyword evidence="6" id="KW-0413">Isomerase</keyword>
<feature type="region of interest" description="Disordered" evidence="11">
    <location>
        <begin position="1"/>
        <end position="25"/>
    </location>
</feature>
<dbReference type="PROSITE" id="PS51194">
    <property type="entry name" value="HELICASE_CTER"/>
    <property type="match status" value="1"/>
</dbReference>
<keyword evidence="3 14" id="KW-0378">Hydrolase</keyword>
<dbReference type="SUPFAM" id="SSF158702">
    <property type="entry name" value="Sec63 N-terminal domain-like"/>
    <property type="match status" value="1"/>
</dbReference>
<dbReference type="InterPro" id="IPR057842">
    <property type="entry name" value="WH_MER3"/>
</dbReference>
<evidence type="ECO:0000256" key="5">
    <source>
        <dbReference type="ARBA" id="ARBA00022840"/>
    </source>
</evidence>
<evidence type="ECO:0000256" key="9">
    <source>
        <dbReference type="ARBA" id="ARBA00034808"/>
    </source>
</evidence>
<dbReference type="InterPro" id="IPR001650">
    <property type="entry name" value="Helicase_C-like"/>
</dbReference>
<dbReference type="InterPro" id="IPR011545">
    <property type="entry name" value="DEAD/DEAH_box_helicase_dom"/>
</dbReference>
<evidence type="ECO:0000256" key="8">
    <source>
        <dbReference type="ARBA" id="ARBA00034617"/>
    </source>
</evidence>
<feature type="domain" description="Helicase ATP-binding" evidence="12">
    <location>
        <begin position="81"/>
        <end position="253"/>
    </location>
</feature>
<dbReference type="STRING" id="796925.A0A137PBI9"/>
<dbReference type="GO" id="GO:0051321">
    <property type="term" value="P:meiotic cell cycle"/>
    <property type="evidence" value="ECO:0007669"/>
    <property type="project" value="UniProtKB-KW"/>
</dbReference>
<dbReference type="PANTHER" id="PTHR47835">
    <property type="entry name" value="HFM1, ATP DEPENDENT DNA HELICASE HOMOLOG"/>
    <property type="match status" value="1"/>
</dbReference>
<dbReference type="InterPro" id="IPR036390">
    <property type="entry name" value="WH_DNA-bd_sf"/>
</dbReference>
<evidence type="ECO:0000256" key="10">
    <source>
        <dbReference type="ARBA" id="ARBA00048988"/>
    </source>
</evidence>
<evidence type="ECO:0000313" key="15">
    <source>
        <dbReference type="Proteomes" id="UP000070444"/>
    </source>
</evidence>
<evidence type="ECO:0000256" key="7">
    <source>
        <dbReference type="ARBA" id="ARBA00023254"/>
    </source>
</evidence>
<dbReference type="CDD" id="cd18795">
    <property type="entry name" value="SF2_C_Ski2"/>
    <property type="match status" value="1"/>
</dbReference>
<comment type="similarity">
    <text evidence="1">Belongs to the helicase family. SKI2 subfamily.</text>
</comment>
<keyword evidence="15" id="KW-1185">Reference proteome</keyword>
<accession>A0A137PBI9</accession>